<feature type="repeat" description="RCC1" evidence="2">
    <location>
        <begin position="298"/>
        <end position="352"/>
    </location>
</feature>
<evidence type="ECO:0000256" key="3">
    <source>
        <dbReference type="SAM" id="Phobius"/>
    </source>
</evidence>
<keyword evidence="4" id="KW-0732">Signal</keyword>
<keyword evidence="3" id="KW-0472">Membrane</keyword>
<feature type="signal peptide" evidence="4">
    <location>
        <begin position="1"/>
        <end position="20"/>
    </location>
</feature>
<evidence type="ECO:0000313" key="5">
    <source>
        <dbReference type="EMBL" id="KAL0485021.1"/>
    </source>
</evidence>
<dbReference type="Gene3D" id="2.130.10.30">
    <property type="entry name" value="Regulator of chromosome condensation 1/beta-lactamase-inhibitor protein II"/>
    <property type="match status" value="2"/>
</dbReference>
<feature type="repeat" description="RCC1" evidence="2">
    <location>
        <begin position="186"/>
        <end position="241"/>
    </location>
</feature>
<dbReference type="PROSITE" id="PS00626">
    <property type="entry name" value="RCC1_2"/>
    <property type="match status" value="4"/>
</dbReference>
<evidence type="ECO:0000256" key="2">
    <source>
        <dbReference type="PROSITE-ProRule" id="PRU00235"/>
    </source>
</evidence>
<keyword evidence="1" id="KW-0677">Repeat</keyword>
<protein>
    <submittedName>
        <fullName evidence="5">Ultraviolet-B receptor UVR8</fullName>
    </submittedName>
</protein>
<dbReference type="InterPro" id="IPR000408">
    <property type="entry name" value="Reg_chr_condens"/>
</dbReference>
<dbReference type="AlphaFoldDB" id="A0AAW2Z5E2"/>
<sequence length="454" mass="48810">MTGETLLCLLLVIFSSTVDAQMFTFGQNHDGQLGSDTSGKSRYEPTPLNITNQLLMNMQIESVHTGYYHSILKLKEGVTASFGQNKFGQLGNNQTVSTPILIDTTQLAGKKIMKISCGRYHSVISTDDHLLFSFGSNTHGQLGTNNVSTITEYIPTPVYMSGHLNNIKISQISCGNEHTLVLSSDNKLFSFGSNQFGQLGIGAKVKQEPIAVPVTMSGVLLEKSISQISCGAYHSVVVTKDGRVYSYGDNLNGQLGHGQKTKSEFSPVEVDTTGVLSNKHVVQASAGTSHTVLLTSDGDLYSFGHYGLLGDGSSEQQHKHSPVRVDMNGVLMNKRVKQVAAGAKHSIGVTTDDVTFTFGHNTYGQLGTGDVHAELQLSPVLVNMKVIPSGKTVKQVAAGSFHSAILLTDRTRVGLSPVQITIIVFVCLTAVLIASISIAFVVRLRAKQSYEMLN</sequence>
<accession>A0AAW2Z5E2</accession>
<evidence type="ECO:0000256" key="4">
    <source>
        <dbReference type="SAM" id="SignalP"/>
    </source>
</evidence>
<feature type="repeat" description="RCC1" evidence="2">
    <location>
        <begin position="353"/>
        <end position="409"/>
    </location>
</feature>
<dbReference type="InterPro" id="IPR051625">
    <property type="entry name" value="Signaling_Regulatory_Domain"/>
</dbReference>
<keyword evidence="3" id="KW-0812">Transmembrane</keyword>
<feature type="transmembrane region" description="Helical" evidence="3">
    <location>
        <begin position="420"/>
        <end position="442"/>
    </location>
</feature>
<gene>
    <name evidence="5" type="ORF">AKO1_000505</name>
</gene>
<feature type="repeat" description="RCC1" evidence="2">
    <location>
        <begin position="20"/>
        <end position="76"/>
    </location>
</feature>
<dbReference type="Proteomes" id="UP001431209">
    <property type="component" value="Unassembled WGS sequence"/>
</dbReference>
<keyword evidence="5" id="KW-0675">Receptor</keyword>
<dbReference type="PANTHER" id="PTHR22872">
    <property type="entry name" value="BTK-BINDING PROTEIN-RELATED"/>
    <property type="match status" value="1"/>
</dbReference>
<keyword evidence="6" id="KW-1185">Reference proteome</keyword>
<dbReference type="SUPFAM" id="SSF50985">
    <property type="entry name" value="RCC1/BLIP-II"/>
    <property type="match status" value="2"/>
</dbReference>
<feature type="repeat" description="RCC1" evidence="2">
    <location>
        <begin position="242"/>
        <end position="297"/>
    </location>
</feature>
<dbReference type="Pfam" id="PF00415">
    <property type="entry name" value="RCC1"/>
    <property type="match status" value="7"/>
</dbReference>
<dbReference type="InterPro" id="IPR009091">
    <property type="entry name" value="RCC1/BLIP-II"/>
</dbReference>
<feature type="repeat" description="RCC1" evidence="2">
    <location>
        <begin position="129"/>
        <end position="185"/>
    </location>
</feature>
<evidence type="ECO:0000256" key="1">
    <source>
        <dbReference type="ARBA" id="ARBA00022737"/>
    </source>
</evidence>
<name>A0AAW2Z5E2_9EUKA</name>
<feature type="chain" id="PRO_5043845276" evidence="4">
    <location>
        <begin position="21"/>
        <end position="454"/>
    </location>
</feature>
<dbReference type="EMBL" id="JAOPGA020001098">
    <property type="protein sequence ID" value="KAL0485021.1"/>
    <property type="molecule type" value="Genomic_DNA"/>
</dbReference>
<organism evidence="5 6">
    <name type="scientific">Acrasis kona</name>
    <dbReference type="NCBI Taxonomy" id="1008807"/>
    <lineage>
        <taxon>Eukaryota</taxon>
        <taxon>Discoba</taxon>
        <taxon>Heterolobosea</taxon>
        <taxon>Tetramitia</taxon>
        <taxon>Eutetramitia</taxon>
        <taxon>Acrasidae</taxon>
        <taxon>Acrasis</taxon>
    </lineage>
</organism>
<feature type="repeat" description="RCC1" evidence="2">
    <location>
        <begin position="77"/>
        <end position="128"/>
    </location>
</feature>
<comment type="caution">
    <text evidence="5">The sequence shown here is derived from an EMBL/GenBank/DDBJ whole genome shotgun (WGS) entry which is preliminary data.</text>
</comment>
<keyword evidence="3" id="KW-1133">Transmembrane helix</keyword>
<dbReference type="PRINTS" id="PR00633">
    <property type="entry name" value="RCCNDNSATION"/>
</dbReference>
<proteinExistence type="predicted"/>
<dbReference type="PROSITE" id="PS50012">
    <property type="entry name" value="RCC1_3"/>
    <property type="match status" value="7"/>
</dbReference>
<evidence type="ECO:0000313" key="6">
    <source>
        <dbReference type="Proteomes" id="UP001431209"/>
    </source>
</evidence>
<reference evidence="5 6" key="1">
    <citation type="submission" date="2024-03" db="EMBL/GenBank/DDBJ databases">
        <title>The Acrasis kona genome and developmental transcriptomes reveal deep origins of eukaryotic multicellular pathways.</title>
        <authorList>
            <person name="Sheikh S."/>
            <person name="Fu C.-J."/>
            <person name="Brown M.W."/>
            <person name="Baldauf S.L."/>
        </authorList>
    </citation>
    <scope>NUCLEOTIDE SEQUENCE [LARGE SCALE GENOMIC DNA]</scope>
    <source>
        <strain evidence="5 6">ATCC MYA-3509</strain>
    </source>
</reference>